<dbReference type="NCBIfam" id="NF046119">
    <property type="entry name" value="memb_SCO4225"/>
    <property type="match status" value="1"/>
</dbReference>
<feature type="transmembrane region" description="Helical" evidence="1">
    <location>
        <begin position="84"/>
        <end position="109"/>
    </location>
</feature>
<comment type="caution">
    <text evidence="2">The sequence shown here is derived from an EMBL/GenBank/DDBJ whole genome shotgun (WGS) entry which is preliminary data.</text>
</comment>
<dbReference type="Proteomes" id="UP001501446">
    <property type="component" value="Unassembled WGS sequence"/>
</dbReference>
<accession>A0ABP8WGV4</accession>
<protein>
    <recommendedName>
        <fullName evidence="4">Cox cluster protein</fullName>
    </recommendedName>
</protein>
<organism evidence="2 3">
    <name type="scientific">Kocuria gwangalliensis</name>
    <dbReference type="NCBI Taxonomy" id="501592"/>
    <lineage>
        <taxon>Bacteria</taxon>
        <taxon>Bacillati</taxon>
        <taxon>Actinomycetota</taxon>
        <taxon>Actinomycetes</taxon>
        <taxon>Micrococcales</taxon>
        <taxon>Micrococcaceae</taxon>
        <taxon>Kocuria</taxon>
    </lineage>
</organism>
<feature type="transmembrane region" description="Helical" evidence="1">
    <location>
        <begin position="21"/>
        <end position="45"/>
    </location>
</feature>
<keyword evidence="1" id="KW-0472">Membrane</keyword>
<evidence type="ECO:0000313" key="3">
    <source>
        <dbReference type="Proteomes" id="UP001501446"/>
    </source>
</evidence>
<evidence type="ECO:0000256" key="1">
    <source>
        <dbReference type="SAM" id="Phobius"/>
    </source>
</evidence>
<sequence length="122" mass="13367">MDKDPRMDFFQRQLRFRDYNLGVFAIVVAGVYLFLVVLALTYLLYFLVNPDPEAIGVTFEGLPAIALTAPTSLLLLSATGPFDVFGPGVALFVLILSGLVQAFVLYVVLRGRRRGAPKTATV</sequence>
<name>A0ABP8WGV4_9MICC</name>
<keyword evidence="1" id="KW-1133">Transmembrane helix</keyword>
<proteinExistence type="predicted"/>
<keyword evidence="3" id="KW-1185">Reference proteome</keyword>
<keyword evidence="1" id="KW-0812">Transmembrane</keyword>
<dbReference type="InterPro" id="IPR057702">
    <property type="entry name" value="DUF7942"/>
</dbReference>
<gene>
    <name evidence="2" type="ORF">GCM10025781_00400</name>
</gene>
<evidence type="ECO:0008006" key="4">
    <source>
        <dbReference type="Google" id="ProtNLM"/>
    </source>
</evidence>
<dbReference type="EMBL" id="BAABLN010000001">
    <property type="protein sequence ID" value="GAA4687719.1"/>
    <property type="molecule type" value="Genomic_DNA"/>
</dbReference>
<evidence type="ECO:0000313" key="2">
    <source>
        <dbReference type="EMBL" id="GAA4687719.1"/>
    </source>
</evidence>
<reference evidence="3" key="1">
    <citation type="journal article" date="2019" name="Int. J. Syst. Evol. Microbiol.">
        <title>The Global Catalogue of Microorganisms (GCM) 10K type strain sequencing project: providing services to taxonomists for standard genome sequencing and annotation.</title>
        <authorList>
            <consortium name="The Broad Institute Genomics Platform"/>
            <consortium name="The Broad Institute Genome Sequencing Center for Infectious Disease"/>
            <person name="Wu L."/>
            <person name="Ma J."/>
        </authorList>
    </citation>
    <scope>NUCLEOTIDE SEQUENCE [LARGE SCALE GENOMIC DNA]</scope>
    <source>
        <strain evidence="3">JCM 18958</strain>
    </source>
</reference>
<dbReference type="Pfam" id="PF25637">
    <property type="entry name" value="DUF7942"/>
    <property type="match status" value="1"/>
</dbReference>